<dbReference type="STRING" id="230819.A0A5C3L3A3"/>
<organism evidence="1 2">
    <name type="scientific">Coprinopsis marcescibilis</name>
    <name type="common">Agaric fungus</name>
    <name type="synonym">Psathyrella marcescibilis</name>
    <dbReference type="NCBI Taxonomy" id="230819"/>
    <lineage>
        <taxon>Eukaryota</taxon>
        <taxon>Fungi</taxon>
        <taxon>Dikarya</taxon>
        <taxon>Basidiomycota</taxon>
        <taxon>Agaricomycotina</taxon>
        <taxon>Agaricomycetes</taxon>
        <taxon>Agaricomycetidae</taxon>
        <taxon>Agaricales</taxon>
        <taxon>Agaricineae</taxon>
        <taxon>Psathyrellaceae</taxon>
        <taxon>Coprinopsis</taxon>
    </lineage>
</organism>
<dbReference type="OrthoDB" id="4230923at2759"/>
<feature type="non-terminal residue" evidence="1">
    <location>
        <position position="221"/>
    </location>
</feature>
<evidence type="ECO:0000313" key="2">
    <source>
        <dbReference type="Proteomes" id="UP000307440"/>
    </source>
</evidence>
<feature type="non-terminal residue" evidence="1">
    <location>
        <position position="1"/>
    </location>
</feature>
<gene>
    <name evidence="1" type="ORF">FA15DRAFT_554464</name>
</gene>
<proteinExistence type="predicted"/>
<reference evidence="1 2" key="1">
    <citation type="journal article" date="2019" name="Nat. Ecol. Evol.">
        <title>Megaphylogeny resolves global patterns of mushroom evolution.</title>
        <authorList>
            <person name="Varga T."/>
            <person name="Krizsan K."/>
            <person name="Foldi C."/>
            <person name="Dima B."/>
            <person name="Sanchez-Garcia M."/>
            <person name="Sanchez-Ramirez S."/>
            <person name="Szollosi G.J."/>
            <person name="Szarkandi J.G."/>
            <person name="Papp V."/>
            <person name="Albert L."/>
            <person name="Andreopoulos W."/>
            <person name="Angelini C."/>
            <person name="Antonin V."/>
            <person name="Barry K.W."/>
            <person name="Bougher N.L."/>
            <person name="Buchanan P."/>
            <person name="Buyck B."/>
            <person name="Bense V."/>
            <person name="Catcheside P."/>
            <person name="Chovatia M."/>
            <person name="Cooper J."/>
            <person name="Damon W."/>
            <person name="Desjardin D."/>
            <person name="Finy P."/>
            <person name="Geml J."/>
            <person name="Haridas S."/>
            <person name="Hughes K."/>
            <person name="Justo A."/>
            <person name="Karasinski D."/>
            <person name="Kautmanova I."/>
            <person name="Kiss B."/>
            <person name="Kocsube S."/>
            <person name="Kotiranta H."/>
            <person name="LaButti K.M."/>
            <person name="Lechner B.E."/>
            <person name="Liimatainen K."/>
            <person name="Lipzen A."/>
            <person name="Lukacs Z."/>
            <person name="Mihaltcheva S."/>
            <person name="Morgado L.N."/>
            <person name="Niskanen T."/>
            <person name="Noordeloos M.E."/>
            <person name="Ohm R.A."/>
            <person name="Ortiz-Santana B."/>
            <person name="Ovrebo C."/>
            <person name="Racz N."/>
            <person name="Riley R."/>
            <person name="Savchenko A."/>
            <person name="Shiryaev A."/>
            <person name="Soop K."/>
            <person name="Spirin V."/>
            <person name="Szebenyi C."/>
            <person name="Tomsovsky M."/>
            <person name="Tulloss R.E."/>
            <person name="Uehling J."/>
            <person name="Grigoriev I.V."/>
            <person name="Vagvolgyi C."/>
            <person name="Papp T."/>
            <person name="Martin F.M."/>
            <person name="Miettinen O."/>
            <person name="Hibbett D.S."/>
            <person name="Nagy L.G."/>
        </authorList>
    </citation>
    <scope>NUCLEOTIDE SEQUENCE [LARGE SCALE GENOMIC DNA]</scope>
    <source>
        <strain evidence="1 2">CBS 121175</strain>
    </source>
</reference>
<name>A0A5C3L3A3_COPMA</name>
<dbReference type="Proteomes" id="UP000307440">
    <property type="component" value="Unassembled WGS sequence"/>
</dbReference>
<sequence length="221" mass="24982">LNSVEGAEWLRREPNRRAFAGAYGPAVTVSARGCRVEVKHIPTKWLQKEESLYRAIEVDNGWAQGTIVDGRWRRAPQYWREGQLTAHLTLTVMEATTANTILTGGLKLEGAKLGVLMPEPEPRRCYRCQKMGRHACAAKKCKSANPVCGNCASIAHETRQCKAAREGYQCINCGEAGRPNGHAAWDRMCPEWIHNKREMIERQPELGFKMYPTKERDTWVS</sequence>
<protein>
    <submittedName>
        <fullName evidence="1">Uncharacterized protein</fullName>
    </submittedName>
</protein>
<keyword evidence="2" id="KW-1185">Reference proteome</keyword>
<dbReference type="EMBL" id="ML210236">
    <property type="protein sequence ID" value="TFK22648.1"/>
    <property type="molecule type" value="Genomic_DNA"/>
</dbReference>
<dbReference type="AlphaFoldDB" id="A0A5C3L3A3"/>
<evidence type="ECO:0000313" key="1">
    <source>
        <dbReference type="EMBL" id="TFK22648.1"/>
    </source>
</evidence>
<accession>A0A5C3L3A3</accession>